<gene>
    <name evidence="16" type="ORF">CAUJ_LOCUS3324</name>
</gene>
<dbReference type="AlphaFoldDB" id="A0A8S1GVR6"/>
<dbReference type="PANTHER" id="PTHR11690:SF267">
    <property type="entry name" value="DEGENERIN MEC-10"/>
    <property type="match status" value="1"/>
</dbReference>
<keyword evidence="10" id="KW-0325">Glycoprotein</keyword>
<dbReference type="OrthoDB" id="5874059at2759"/>
<proteinExistence type="inferred from homology"/>
<comment type="similarity">
    <text evidence="2 13">Belongs to the amiloride-sensitive sodium channel (TC 1.A.6) family.</text>
</comment>
<dbReference type="InterPro" id="IPR054001">
    <property type="entry name" value="Mec-4/10_cyt"/>
</dbReference>
<keyword evidence="11 13" id="KW-0739">Sodium transport</keyword>
<evidence type="ECO:0000256" key="8">
    <source>
        <dbReference type="ARBA" id="ARBA00023065"/>
    </source>
</evidence>
<evidence type="ECO:0000256" key="13">
    <source>
        <dbReference type="RuleBase" id="RU000679"/>
    </source>
</evidence>
<evidence type="ECO:0000256" key="3">
    <source>
        <dbReference type="ARBA" id="ARBA00022448"/>
    </source>
</evidence>
<evidence type="ECO:0000256" key="7">
    <source>
        <dbReference type="ARBA" id="ARBA00023053"/>
    </source>
</evidence>
<keyword evidence="8 13" id="KW-0406">Ion transport</keyword>
<evidence type="ECO:0000256" key="2">
    <source>
        <dbReference type="ARBA" id="ARBA00007193"/>
    </source>
</evidence>
<keyword evidence="12 13" id="KW-0407">Ion channel</keyword>
<dbReference type="PANTHER" id="PTHR11690">
    <property type="entry name" value="AMILORIDE-SENSITIVE SODIUM CHANNEL-RELATED"/>
    <property type="match status" value="1"/>
</dbReference>
<reference evidence="16" key="1">
    <citation type="submission" date="2020-10" db="EMBL/GenBank/DDBJ databases">
        <authorList>
            <person name="Kikuchi T."/>
        </authorList>
    </citation>
    <scope>NUCLEOTIDE SEQUENCE</scope>
    <source>
        <strain evidence="16">NKZ352</strain>
    </source>
</reference>
<dbReference type="Pfam" id="PF22214">
    <property type="entry name" value="Mec-4_10_cyt"/>
    <property type="match status" value="1"/>
</dbReference>
<evidence type="ECO:0000256" key="9">
    <source>
        <dbReference type="ARBA" id="ARBA00023136"/>
    </source>
</evidence>
<evidence type="ECO:0000313" key="17">
    <source>
        <dbReference type="Proteomes" id="UP000835052"/>
    </source>
</evidence>
<comment type="subcellular location">
    <subcellularLocation>
        <location evidence="1">Membrane</location>
        <topology evidence="1">Multi-pass membrane protein</topology>
    </subcellularLocation>
</comment>
<sequence length="416" mass="46736">MPQLEDAGSSYKSMHFKVSRHLTSSRSTLLLLSAYSDVQIQPTSQTPSKISSFKTDFSSYLASDTDFLQVAGILTTYAHGESNNANEKEIQCDLLTENGGMEIDPTRLSYKERIRWHLQQFCYKTSSHGIPMLGQAPNQIYRGAWIILLLICASSFINQAVAVINKYNRMDKITDIQLKFDTAPFPAITLCNLNPYKDSLIRSHESTSKILGVFKKAMNKAGGGEDSDKDYEIPDFTIKLGNRRKKRAGDKGSFEPANSVCECEDEGSEECEERSTDEPTEGSSMCICAFDRQTNDAWPCHPKEKWSNTTCQTCDEHFLCSKKAKKGTRRKDINPVSCICESRGLFCIKHDQVTALLNLWEYFGKDEVFADVTDEEVEALGFTNMTDEVAIVTKAKENIIFAMSALSEEQRHKISS</sequence>
<keyword evidence="7" id="KW-0915">Sodium</keyword>
<evidence type="ECO:0000259" key="15">
    <source>
        <dbReference type="Pfam" id="PF22214"/>
    </source>
</evidence>
<name>A0A8S1GVR6_9PELO</name>
<keyword evidence="9 14" id="KW-0472">Membrane</keyword>
<dbReference type="PRINTS" id="PR01078">
    <property type="entry name" value="AMINACHANNEL"/>
</dbReference>
<dbReference type="Pfam" id="PF00858">
    <property type="entry name" value="ASC"/>
    <property type="match status" value="1"/>
</dbReference>
<protein>
    <recommendedName>
        <fullName evidence="15">Degenerin mec-4/10 cytosolic domain-containing protein</fullName>
    </recommendedName>
</protein>
<dbReference type="EMBL" id="CAJGYM010000006">
    <property type="protein sequence ID" value="CAD6187405.1"/>
    <property type="molecule type" value="Genomic_DNA"/>
</dbReference>
<evidence type="ECO:0000256" key="1">
    <source>
        <dbReference type="ARBA" id="ARBA00004141"/>
    </source>
</evidence>
<keyword evidence="17" id="KW-1185">Reference proteome</keyword>
<accession>A0A8S1GVR6</accession>
<evidence type="ECO:0000256" key="4">
    <source>
        <dbReference type="ARBA" id="ARBA00022461"/>
    </source>
</evidence>
<feature type="domain" description="Degenerin mec-4/10 cytosolic" evidence="15">
    <location>
        <begin position="58"/>
        <end position="119"/>
    </location>
</feature>
<evidence type="ECO:0000256" key="6">
    <source>
        <dbReference type="ARBA" id="ARBA00022989"/>
    </source>
</evidence>
<keyword evidence="4 13" id="KW-0894">Sodium channel</keyword>
<evidence type="ECO:0000256" key="11">
    <source>
        <dbReference type="ARBA" id="ARBA00023201"/>
    </source>
</evidence>
<evidence type="ECO:0000313" key="16">
    <source>
        <dbReference type="EMBL" id="CAD6187405.1"/>
    </source>
</evidence>
<evidence type="ECO:0000256" key="5">
    <source>
        <dbReference type="ARBA" id="ARBA00022692"/>
    </source>
</evidence>
<keyword evidence="3 13" id="KW-0813">Transport</keyword>
<evidence type="ECO:0000256" key="14">
    <source>
        <dbReference type="SAM" id="Phobius"/>
    </source>
</evidence>
<dbReference type="GO" id="GO:0005886">
    <property type="term" value="C:plasma membrane"/>
    <property type="evidence" value="ECO:0007669"/>
    <property type="project" value="TreeGrafter"/>
</dbReference>
<evidence type="ECO:0000256" key="12">
    <source>
        <dbReference type="ARBA" id="ARBA00023303"/>
    </source>
</evidence>
<feature type="transmembrane region" description="Helical" evidence="14">
    <location>
        <begin position="143"/>
        <end position="164"/>
    </location>
</feature>
<keyword evidence="5 13" id="KW-0812">Transmembrane</keyword>
<evidence type="ECO:0000256" key="10">
    <source>
        <dbReference type="ARBA" id="ARBA00023180"/>
    </source>
</evidence>
<dbReference type="GO" id="GO:0015280">
    <property type="term" value="F:ligand-gated sodium channel activity"/>
    <property type="evidence" value="ECO:0007669"/>
    <property type="project" value="TreeGrafter"/>
</dbReference>
<comment type="caution">
    <text evidence="16">The sequence shown here is derived from an EMBL/GenBank/DDBJ whole genome shotgun (WGS) entry which is preliminary data.</text>
</comment>
<organism evidence="16 17">
    <name type="scientific">Caenorhabditis auriculariae</name>
    <dbReference type="NCBI Taxonomy" id="2777116"/>
    <lineage>
        <taxon>Eukaryota</taxon>
        <taxon>Metazoa</taxon>
        <taxon>Ecdysozoa</taxon>
        <taxon>Nematoda</taxon>
        <taxon>Chromadorea</taxon>
        <taxon>Rhabditida</taxon>
        <taxon>Rhabditina</taxon>
        <taxon>Rhabditomorpha</taxon>
        <taxon>Rhabditoidea</taxon>
        <taxon>Rhabditidae</taxon>
        <taxon>Peloderinae</taxon>
        <taxon>Caenorhabditis</taxon>
    </lineage>
</organism>
<dbReference type="InterPro" id="IPR001873">
    <property type="entry name" value="ENaC"/>
</dbReference>
<dbReference type="Proteomes" id="UP000835052">
    <property type="component" value="Unassembled WGS sequence"/>
</dbReference>
<keyword evidence="6 14" id="KW-1133">Transmembrane helix</keyword>